<name>A0A9N9JZ75_9GLOM</name>
<accession>A0A9N9JZ75</accession>
<sequence>NLLKNDNFPEDKAIETLKQLQEQSNDWDMQHIWIYWNNNRYNKKKKVFSNM</sequence>
<organism evidence="1 2">
    <name type="scientific">Dentiscutata erythropus</name>
    <dbReference type="NCBI Taxonomy" id="1348616"/>
    <lineage>
        <taxon>Eukaryota</taxon>
        <taxon>Fungi</taxon>
        <taxon>Fungi incertae sedis</taxon>
        <taxon>Mucoromycota</taxon>
        <taxon>Glomeromycotina</taxon>
        <taxon>Glomeromycetes</taxon>
        <taxon>Diversisporales</taxon>
        <taxon>Gigasporaceae</taxon>
        <taxon>Dentiscutata</taxon>
    </lineage>
</organism>
<dbReference type="OrthoDB" id="2447547at2759"/>
<dbReference type="Proteomes" id="UP000789405">
    <property type="component" value="Unassembled WGS sequence"/>
</dbReference>
<dbReference type="AlphaFoldDB" id="A0A9N9JZ75"/>
<evidence type="ECO:0000313" key="1">
    <source>
        <dbReference type="EMBL" id="CAG8803383.1"/>
    </source>
</evidence>
<comment type="caution">
    <text evidence="1">The sequence shown here is derived from an EMBL/GenBank/DDBJ whole genome shotgun (WGS) entry which is preliminary data.</text>
</comment>
<reference evidence="1" key="1">
    <citation type="submission" date="2021-06" db="EMBL/GenBank/DDBJ databases">
        <authorList>
            <person name="Kallberg Y."/>
            <person name="Tangrot J."/>
            <person name="Rosling A."/>
        </authorList>
    </citation>
    <scope>NUCLEOTIDE SEQUENCE</scope>
    <source>
        <strain evidence="1">MA453B</strain>
    </source>
</reference>
<proteinExistence type="predicted"/>
<dbReference type="EMBL" id="CAJVPY010037864">
    <property type="protein sequence ID" value="CAG8803383.1"/>
    <property type="molecule type" value="Genomic_DNA"/>
</dbReference>
<feature type="non-terminal residue" evidence="1">
    <location>
        <position position="1"/>
    </location>
</feature>
<protein>
    <submittedName>
        <fullName evidence="1">12847_t:CDS:1</fullName>
    </submittedName>
</protein>
<keyword evidence="2" id="KW-1185">Reference proteome</keyword>
<evidence type="ECO:0000313" key="2">
    <source>
        <dbReference type="Proteomes" id="UP000789405"/>
    </source>
</evidence>
<gene>
    <name evidence="1" type="ORF">DERYTH_LOCUS23876</name>
</gene>